<evidence type="ECO:0000256" key="1">
    <source>
        <dbReference type="ARBA" id="ARBA00023239"/>
    </source>
</evidence>
<evidence type="ECO:0000313" key="7">
    <source>
        <dbReference type="Proteomes" id="UP000192315"/>
    </source>
</evidence>
<dbReference type="eggNOG" id="arCOG05355">
    <property type="taxonomic scope" value="Archaea"/>
</dbReference>
<dbReference type="EMBL" id="FWYE01000004">
    <property type="protein sequence ID" value="SMD31402.1"/>
    <property type="molecule type" value="Genomic_DNA"/>
</dbReference>
<keyword evidence="2" id="KW-0119">Carbohydrate metabolism</keyword>
<evidence type="ECO:0000259" key="3">
    <source>
        <dbReference type="PROSITE" id="PS51464"/>
    </source>
</evidence>
<dbReference type="AlphaFoldDB" id="Q6L352"/>
<dbReference type="CDD" id="cd05007">
    <property type="entry name" value="SIS_Etherase"/>
    <property type="match status" value="1"/>
</dbReference>
<dbReference type="HOGENOM" id="CLU_049049_1_1_2"/>
<dbReference type="InParanoid" id="Q6L352"/>
<dbReference type="InterPro" id="IPR040190">
    <property type="entry name" value="MURQ/GCKR"/>
</dbReference>
<dbReference type="SUPFAM" id="SSF53697">
    <property type="entry name" value="SIS domain"/>
    <property type="match status" value="1"/>
</dbReference>
<dbReference type="GO" id="GO:0097367">
    <property type="term" value="F:carbohydrate derivative binding"/>
    <property type="evidence" value="ECO:0007669"/>
    <property type="project" value="InterPro"/>
</dbReference>
<dbReference type="KEGG" id="pto:PTO0014"/>
<evidence type="ECO:0000256" key="2">
    <source>
        <dbReference type="ARBA" id="ARBA00023277"/>
    </source>
</evidence>
<dbReference type="GO" id="GO:0046348">
    <property type="term" value="P:amino sugar catabolic process"/>
    <property type="evidence" value="ECO:0007669"/>
    <property type="project" value="InterPro"/>
</dbReference>
<dbReference type="GO" id="GO:0009254">
    <property type="term" value="P:peptidoglycan turnover"/>
    <property type="evidence" value="ECO:0007669"/>
    <property type="project" value="TreeGrafter"/>
</dbReference>
<reference evidence="4" key="2">
    <citation type="submission" date="2004-02" db="EMBL/GenBank/DDBJ databases">
        <authorList>
            <person name="Fuetterer O."/>
            <person name="Angelov A."/>
            <person name="Liesegang H."/>
            <person name="Gottschalk G."/>
            <person name="Schleper C."/>
            <person name="Schepers B."/>
            <person name="Dock C."/>
            <person name="Antranikian G."/>
            <person name="Liebl W."/>
        </authorList>
    </citation>
    <scope>NUCLEOTIDE SEQUENCE</scope>
    <source>
        <strain evidence="4">DSM 9790</strain>
    </source>
</reference>
<evidence type="ECO:0000313" key="4">
    <source>
        <dbReference type="EMBL" id="AAT42599.1"/>
    </source>
</evidence>
<keyword evidence="7" id="KW-1185">Reference proteome</keyword>
<dbReference type="RefSeq" id="WP_011176815.1">
    <property type="nucleotide sequence ID" value="NC_005877.1"/>
</dbReference>
<sequence length="274" mass="30311">MNDTEDINLNTVDIDTWDFQRIAEFIHLSDISAYEAVGRQIENISRLAEVSCNAIRNGGRVIYIGAGTSGRIAAQDVVELKPTYNLGRESFDYIIAGGERALAESVENSEDDQDAAVKDLKSININKNDVVIGISASGTTPFVISALKFSMNLGCLTAGITCNENREIKKFSNICIELITGAEVIQGSTRMKAGTAQKMALNIISTSIAVKLGRTYKNTMSSMESWYNQKLRSRAVNILMHQFNLKHDDAVNILERTDYDISRSIDIIRSMNKK</sequence>
<accession>Q6L352</accession>
<dbReference type="PaxDb" id="263820-PTO0014"/>
<name>Q6L352_PICTO</name>
<dbReference type="FunCoup" id="Q6L352">
    <property type="interactions" value="115"/>
</dbReference>
<dbReference type="Proteomes" id="UP000192315">
    <property type="component" value="Unassembled WGS sequence"/>
</dbReference>
<gene>
    <name evidence="4" type="ordered locus">PTO0014</name>
    <name evidence="5" type="ORF">SAMN02745355_1335</name>
</gene>
<dbReference type="GO" id="GO:0016803">
    <property type="term" value="F:ether hydrolase activity"/>
    <property type="evidence" value="ECO:0007669"/>
    <property type="project" value="TreeGrafter"/>
</dbReference>
<organism evidence="4 6">
    <name type="scientific">Picrophilus torridus (strain ATCC 700027 / DSM 9790 / JCM 10055 / NBRC 100828 / KAW 2/3)</name>
    <dbReference type="NCBI Taxonomy" id="1122961"/>
    <lineage>
        <taxon>Archaea</taxon>
        <taxon>Methanobacteriati</taxon>
        <taxon>Thermoplasmatota</taxon>
        <taxon>Thermoplasmata</taxon>
        <taxon>Thermoplasmatales</taxon>
        <taxon>Picrophilaceae</taxon>
        <taxon>Picrophilus</taxon>
    </lineage>
</organism>
<feature type="domain" description="SIS" evidence="3">
    <location>
        <begin position="51"/>
        <end position="214"/>
    </location>
</feature>
<dbReference type="NCBIfam" id="NF009222">
    <property type="entry name" value="PRK12570.1"/>
    <property type="match status" value="1"/>
</dbReference>
<reference evidence="5 7" key="3">
    <citation type="submission" date="2017-04" db="EMBL/GenBank/DDBJ databases">
        <authorList>
            <person name="Varghese N."/>
            <person name="Submissions S."/>
        </authorList>
    </citation>
    <scope>NUCLEOTIDE SEQUENCE [LARGE SCALE GENOMIC DNA]</scope>
    <source>
        <strain evidence="5 7">DSM 9789</strain>
    </source>
</reference>
<dbReference type="NCBIfam" id="NF003915">
    <property type="entry name" value="PRK05441.1"/>
    <property type="match status" value="1"/>
</dbReference>
<dbReference type="GO" id="GO:0016835">
    <property type="term" value="F:carbon-oxygen lyase activity"/>
    <property type="evidence" value="ECO:0007669"/>
    <property type="project" value="InterPro"/>
</dbReference>
<dbReference type="EMBL" id="AE017261">
    <property type="protein sequence ID" value="AAT42599.1"/>
    <property type="molecule type" value="Genomic_DNA"/>
</dbReference>
<reference evidence="4 6" key="1">
    <citation type="journal article" date="2004" name="Proc. Natl. Acad. Sci. U.S.A.">
        <title>Genome sequence of Picrophilus torridus and its implications for life around pH 0.</title>
        <authorList>
            <person name="Futterer O."/>
            <person name="Angelov A."/>
            <person name="Liesegang H."/>
            <person name="Gottschalk G."/>
            <person name="Schleper C."/>
            <person name="Schepers B."/>
            <person name="Dock C."/>
            <person name="Antranikian G."/>
            <person name="Liebl W."/>
        </authorList>
    </citation>
    <scope>NUCLEOTIDE SEQUENCE [LARGE SCALE GENOMIC DNA]</scope>
    <source>
        <strain evidence="6">ATCC 700027 / DSM 9790 / JCM 10055 / NBRC 100828</strain>
        <strain evidence="4">DSM 9790</strain>
    </source>
</reference>
<dbReference type="Gene3D" id="1.10.8.1080">
    <property type="match status" value="1"/>
</dbReference>
<dbReference type="InterPro" id="IPR005488">
    <property type="entry name" value="Etherase_MurQ"/>
</dbReference>
<dbReference type="Pfam" id="PF22645">
    <property type="entry name" value="GKRP_SIS_N"/>
    <property type="match status" value="1"/>
</dbReference>
<proteinExistence type="predicted"/>
<dbReference type="PANTHER" id="PTHR10088">
    <property type="entry name" value="GLUCOKINASE REGULATORY PROTEIN"/>
    <property type="match status" value="1"/>
</dbReference>
<dbReference type="OrthoDB" id="378421at2157"/>
<protein>
    <submittedName>
        <fullName evidence="4">Glucokinase regulatory protein</fullName>
    </submittedName>
    <submittedName>
        <fullName evidence="5">N-acetylmuramic acid 6-phosphate etherase</fullName>
    </submittedName>
</protein>
<accession>A0A8G2FXN9</accession>
<evidence type="ECO:0000313" key="6">
    <source>
        <dbReference type="Proteomes" id="UP000000438"/>
    </source>
</evidence>
<dbReference type="Gene3D" id="3.40.50.10490">
    <property type="entry name" value="Glucose-6-phosphate isomerase like protein, domain 1"/>
    <property type="match status" value="1"/>
</dbReference>
<dbReference type="InterPro" id="IPR046348">
    <property type="entry name" value="SIS_dom_sf"/>
</dbReference>
<dbReference type="Proteomes" id="UP000000438">
    <property type="component" value="Chromosome"/>
</dbReference>
<dbReference type="PATRIC" id="fig|263820.9.peg.13"/>
<dbReference type="PANTHER" id="PTHR10088:SF4">
    <property type="entry name" value="GLUCOKINASE REGULATORY PROTEIN"/>
    <property type="match status" value="1"/>
</dbReference>
<dbReference type="STRING" id="263820.PTO0014"/>
<dbReference type="PROSITE" id="PS51464">
    <property type="entry name" value="SIS"/>
    <property type="match status" value="1"/>
</dbReference>
<dbReference type="GeneID" id="2845346"/>
<dbReference type="InterPro" id="IPR001347">
    <property type="entry name" value="SIS_dom"/>
</dbReference>
<evidence type="ECO:0000313" key="5">
    <source>
        <dbReference type="EMBL" id="SMD31402.1"/>
    </source>
</evidence>
<keyword evidence="1" id="KW-0456">Lyase</keyword>